<feature type="domain" description="Cytochrome c" evidence="8">
    <location>
        <begin position="52"/>
        <end position="138"/>
    </location>
</feature>
<sequence>MGQRSSALGAQRVRRAILAGVAALGMVAGVYLFSGGDQQGVMVDVLVPPLDAEEQQGAELYARNCASCHGDNGAGREAVGPPLVHIIYEPSHHPDGAFYAAVQLGVRAHHWEYGDMPRQSHVTEPEITQIIAYIRALQRANGIH</sequence>
<dbReference type="SUPFAM" id="SSF46626">
    <property type="entry name" value="Cytochrome c"/>
    <property type="match status" value="1"/>
</dbReference>
<dbReference type="InterPro" id="IPR036909">
    <property type="entry name" value="Cyt_c-like_dom_sf"/>
</dbReference>
<dbReference type="AlphaFoldDB" id="A0A2K8KFF5"/>
<keyword evidence="7" id="KW-0812">Transmembrane</keyword>
<keyword evidence="7" id="KW-1133">Transmembrane helix</keyword>
<dbReference type="KEGG" id="rbg:BG454_13415"/>
<evidence type="ECO:0000259" key="8">
    <source>
        <dbReference type="PROSITE" id="PS51007"/>
    </source>
</evidence>
<keyword evidence="4" id="KW-0249">Electron transport</keyword>
<evidence type="ECO:0000256" key="1">
    <source>
        <dbReference type="ARBA" id="ARBA00022448"/>
    </source>
</evidence>
<keyword evidence="2 6" id="KW-0349">Heme</keyword>
<dbReference type="InterPro" id="IPR051811">
    <property type="entry name" value="Cytochrome_c550/c551-like"/>
</dbReference>
<keyword evidence="7" id="KW-0472">Membrane</keyword>
<evidence type="ECO:0000256" key="5">
    <source>
        <dbReference type="ARBA" id="ARBA00023004"/>
    </source>
</evidence>
<evidence type="ECO:0000256" key="2">
    <source>
        <dbReference type="ARBA" id="ARBA00022617"/>
    </source>
</evidence>
<accession>A0A2K8KFF5</accession>
<evidence type="ECO:0000313" key="10">
    <source>
        <dbReference type="Proteomes" id="UP000228948"/>
    </source>
</evidence>
<dbReference type="EMBL" id="CP024899">
    <property type="protein sequence ID" value="ATX66693.1"/>
    <property type="molecule type" value="Genomic_DNA"/>
</dbReference>
<dbReference type="OrthoDB" id="7854060at2"/>
<evidence type="ECO:0000256" key="3">
    <source>
        <dbReference type="ARBA" id="ARBA00022723"/>
    </source>
</evidence>
<protein>
    <submittedName>
        <fullName evidence="9">Cytochrome C</fullName>
    </submittedName>
</protein>
<dbReference type="Pfam" id="PF00034">
    <property type="entry name" value="Cytochrom_C"/>
    <property type="match status" value="1"/>
</dbReference>
<dbReference type="GO" id="GO:0020037">
    <property type="term" value="F:heme binding"/>
    <property type="evidence" value="ECO:0007669"/>
    <property type="project" value="InterPro"/>
</dbReference>
<evidence type="ECO:0000256" key="6">
    <source>
        <dbReference type="PROSITE-ProRule" id="PRU00433"/>
    </source>
</evidence>
<dbReference type="PANTHER" id="PTHR37823">
    <property type="entry name" value="CYTOCHROME C-553-LIKE"/>
    <property type="match status" value="1"/>
</dbReference>
<name>A0A2K8KFF5_9RHOB</name>
<organism evidence="9 10">
    <name type="scientific">Roseinatronobacter bogoriensis subsp. barguzinensis</name>
    <dbReference type="NCBI Taxonomy" id="441209"/>
    <lineage>
        <taxon>Bacteria</taxon>
        <taxon>Pseudomonadati</taxon>
        <taxon>Pseudomonadota</taxon>
        <taxon>Alphaproteobacteria</taxon>
        <taxon>Rhodobacterales</taxon>
        <taxon>Paracoccaceae</taxon>
        <taxon>Roseinatronobacter</taxon>
    </lineage>
</organism>
<dbReference type="GO" id="GO:0046872">
    <property type="term" value="F:metal ion binding"/>
    <property type="evidence" value="ECO:0007669"/>
    <property type="project" value="UniProtKB-KW"/>
</dbReference>
<gene>
    <name evidence="9" type="ORF">BG454_13415</name>
</gene>
<dbReference type="Gene3D" id="1.10.760.10">
    <property type="entry name" value="Cytochrome c-like domain"/>
    <property type="match status" value="1"/>
</dbReference>
<dbReference type="GO" id="GO:0009055">
    <property type="term" value="F:electron transfer activity"/>
    <property type="evidence" value="ECO:0007669"/>
    <property type="project" value="InterPro"/>
</dbReference>
<reference evidence="9 10" key="1">
    <citation type="submission" date="2017-11" db="EMBL/GenBank/DDBJ databases">
        <title>Revised Sequence and Annotation of the Rhodobaca barguzinensis strain alga05 Genome.</title>
        <authorList>
            <person name="Kopejtka K."/>
            <person name="Tomasch J.M."/>
            <person name="Bunk B."/>
            <person name="Koblizek M."/>
        </authorList>
    </citation>
    <scope>NUCLEOTIDE SEQUENCE [LARGE SCALE GENOMIC DNA]</scope>
    <source>
        <strain evidence="10">alga05</strain>
    </source>
</reference>
<keyword evidence="10" id="KW-1185">Reference proteome</keyword>
<dbReference type="Proteomes" id="UP000228948">
    <property type="component" value="Chromosome"/>
</dbReference>
<dbReference type="PROSITE" id="PS51007">
    <property type="entry name" value="CYTC"/>
    <property type="match status" value="1"/>
</dbReference>
<keyword evidence="1" id="KW-0813">Transport</keyword>
<evidence type="ECO:0000256" key="7">
    <source>
        <dbReference type="SAM" id="Phobius"/>
    </source>
</evidence>
<evidence type="ECO:0000256" key="4">
    <source>
        <dbReference type="ARBA" id="ARBA00022982"/>
    </source>
</evidence>
<feature type="transmembrane region" description="Helical" evidence="7">
    <location>
        <begin position="12"/>
        <end position="33"/>
    </location>
</feature>
<dbReference type="PANTHER" id="PTHR37823:SF1">
    <property type="entry name" value="CYTOCHROME C-553-LIKE"/>
    <property type="match status" value="1"/>
</dbReference>
<evidence type="ECO:0000313" key="9">
    <source>
        <dbReference type="EMBL" id="ATX66693.1"/>
    </source>
</evidence>
<dbReference type="InterPro" id="IPR009056">
    <property type="entry name" value="Cyt_c-like_dom"/>
</dbReference>
<keyword evidence="5 6" id="KW-0408">Iron</keyword>
<dbReference type="STRING" id="441209.GCA_001870665_02465"/>
<keyword evidence="3 6" id="KW-0479">Metal-binding</keyword>
<proteinExistence type="predicted"/>